<keyword evidence="2" id="KW-0812">Transmembrane</keyword>
<dbReference type="Proteomes" id="UP001180737">
    <property type="component" value="Unassembled WGS sequence"/>
</dbReference>
<comment type="caution">
    <text evidence="3">The sequence shown here is derived from an EMBL/GenBank/DDBJ whole genome shotgun (WGS) entry which is preliminary data.</text>
</comment>
<evidence type="ECO:0000313" key="3">
    <source>
        <dbReference type="EMBL" id="MDT0573413.1"/>
    </source>
</evidence>
<reference evidence="3" key="1">
    <citation type="submission" date="2024-05" db="EMBL/GenBank/DDBJ databases">
        <title>30 novel species of actinomycetes from the DSMZ collection.</title>
        <authorList>
            <person name="Nouioui I."/>
        </authorList>
    </citation>
    <scope>NUCLEOTIDE SEQUENCE</scope>
    <source>
        <strain evidence="3">DSM 3412</strain>
    </source>
</reference>
<organism evidence="3 4">
    <name type="scientific">Streptomyces gottesmaniae</name>
    <dbReference type="NCBI Taxonomy" id="3075518"/>
    <lineage>
        <taxon>Bacteria</taxon>
        <taxon>Bacillati</taxon>
        <taxon>Actinomycetota</taxon>
        <taxon>Actinomycetes</taxon>
        <taxon>Kitasatosporales</taxon>
        <taxon>Streptomycetaceae</taxon>
        <taxon>Streptomyces</taxon>
    </lineage>
</organism>
<feature type="region of interest" description="Disordered" evidence="1">
    <location>
        <begin position="63"/>
        <end position="103"/>
    </location>
</feature>
<protein>
    <recommendedName>
        <fullName evidence="5">Glycine transporter domain-containing protein</fullName>
    </recommendedName>
</protein>
<keyword evidence="2" id="KW-0472">Membrane</keyword>
<keyword evidence="4" id="KW-1185">Reference proteome</keyword>
<accession>A0ABU2Z9Y6</accession>
<proteinExistence type="predicted"/>
<dbReference type="RefSeq" id="WP_052145846.1">
    <property type="nucleotide sequence ID" value="NZ_JAVRFJ010000050.1"/>
</dbReference>
<evidence type="ECO:0000256" key="2">
    <source>
        <dbReference type="SAM" id="Phobius"/>
    </source>
</evidence>
<evidence type="ECO:0008006" key="5">
    <source>
        <dbReference type="Google" id="ProtNLM"/>
    </source>
</evidence>
<keyword evidence="2" id="KW-1133">Transmembrane helix</keyword>
<evidence type="ECO:0000313" key="4">
    <source>
        <dbReference type="Proteomes" id="UP001180737"/>
    </source>
</evidence>
<sequence>MTSPLVTARSFVANPLLWSFFAEGLAAGVGAGAVLDGTRKNMATIAGSVVALITGSRIAKKPKSKAFLSRPGTSRTVPGTRGGPAERSSTAVRFPPPNSQSAPPGLRIIRLHRCVRQRREDAGLCVPAAEHASEHRVGLAR</sequence>
<dbReference type="EMBL" id="JAVRFJ010000050">
    <property type="protein sequence ID" value="MDT0573413.1"/>
    <property type="molecule type" value="Genomic_DNA"/>
</dbReference>
<gene>
    <name evidence="3" type="ORF">RM704_39250</name>
</gene>
<name>A0ABU2Z9Y6_9ACTN</name>
<feature type="transmembrane region" description="Helical" evidence="2">
    <location>
        <begin position="12"/>
        <end position="35"/>
    </location>
</feature>
<evidence type="ECO:0000256" key="1">
    <source>
        <dbReference type="SAM" id="MobiDB-lite"/>
    </source>
</evidence>